<dbReference type="AlphaFoldDB" id="B4SEN9"/>
<evidence type="ECO:0000313" key="1">
    <source>
        <dbReference type="EMBL" id="ACF44565.1"/>
    </source>
</evidence>
<protein>
    <recommendedName>
        <fullName evidence="3">DUF2281 domain-containing protein</fullName>
    </recommendedName>
</protein>
<proteinExistence type="predicted"/>
<sequence length="82" mass="9190">MLFPLGEIADVARVTVIEKLRHEAELLTESLAQEVLDFLLFVRGRYGAGRASELFEHTAGAWKGEPLERAPQGEAEQRLNLE</sequence>
<gene>
    <name evidence="1" type="ordered locus">Ppha_2374</name>
</gene>
<keyword evidence="2" id="KW-1185">Reference proteome</keyword>
<dbReference type="EMBL" id="CP001110">
    <property type="protein sequence ID" value="ACF44565.1"/>
    <property type="molecule type" value="Genomic_DNA"/>
</dbReference>
<accession>B4SEN9</accession>
<dbReference type="HOGENOM" id="CLU_2555265_0_0_10"/>
<organism evidence="1 2">
    <name type="scientific">Pelodictyon phaeoclathratiforme (strain DSM 5477 / BU-1)</name>
    <dbReference type="NCBI Taxonomy" id="324925"/>
    <lineage>
        <taxon>Bacteria</taxon>
        <taxon>Pseudomonadati</taxon>
        <taxon>Chlorobiota</taxon>
        <taxon>Chlorobiia</taxon>
        <taxon>Chlorobiales</taxon>
        <taxon>Chlorobiaceae</taxon>
        <taxon>Chlorobium/Pelodictyon group</taxon>
        <taxon>Pelodictyon</taxon>
    </lineage>
</organism>
<reference evidence="1 2" key="1">
    <citation type="submission" date="2008-06" db="EMBL/GenBank/DDBJ databases">
        <title>Complete sequence of Pelodictyon phaeoclathratiforme BU-1.</title>
        <authorList>
            <consortium name="US DOE Joint Genome Institute"/>
            <person name="Lucas S."/>
            <person name="Copeland A."/>
            <person name="Lapidus A."/>
            <person name="Glavina del Rio T."/>
            <person name="Dalin E."/>
            <person name="Tice H."/>
            <person name="Bruce D."/>
            <person name="Goodwin L."/>
            <person name="Pitluck S."/>
            <person name="Schmutz J."/>
            <person name="Larimer F."/>
            <person name="Land M."/>
            <person name="Hauser L."/>
            <person name="Kyrpides N."/>
            <person name="Mikhailova N."/>
            <person name="Liu Z."/>
            <person name="Li T."/>
            <person name="Zhao F."/>
            <person name="Overmann J."/>
            <person name="Bryant D.A."/>
            <person name="Richardson P."/>
        </authorList>
    </citation>
    <scope>NUCLEOTIDE SEQUENCE [LARGE SCALE GENOMIC DNA]</scope>
    <source>
        <strain evidence="2">DSM 5477 / BU-1</strain>
    </source>
</reference>
<evidence type="ECO:0008006" key="3">
    <source>
        <dbReference type="Google" id="ProtNLM"/>
    </source>
</evidence>
<evidence type="ECO:0000313" key="2">
    <source>
        <dbReference type="Proteomes" id="UP000002724"/>
    </source>
</evidence>
<dbReference type="KEGG" id="pph:Ppha_2374"/>
<dbReference type="Proteomes" id="UP000002724">
    <property type="component" value="Chromosome"/>
</dbReference>
<name>B4SEN9_PELPB</name>